<comment type="caution">
    <text evidence="4">The sequence shown here is derived from an EMBL/GenBank/DDBJ whole genome shotgun (WGS) entry which is preliminary data.</text>
</comment>
<dbReference type="PANTHER" id="PTHR48102:SF7">
    <property type="entry name" value="ATP-DEPENDENT CLP PROTEASE ATP-BINDING SUBUNIT CLPX-LIKE, MITOCHONDRIAL"/>
    <property type="match status" value="1"/>
</dbReference>
<proteinExistence type="predicted"/>
<feature type="domain" description="Clp ATPase C-terminal" evidence="3">
    <location>
        <begin position="130"/>
        <end position="220"/>
    </location>
</feature>
<keyword evidence="2" id="KW-0067">ATP-binding</keyword>
<dbReference type="InterPro" id="IPR019489">
    <property type="entry name" value="Clp_ATPase_C"/>
</dbReference>
<dbReference type="Proteomes" id="UP001190700">
    <property type="component" value="Unassembled WGS sequence"/>
</dbReference>
<evidence type="ECO:0000313" key="5">
    <source>
        <dbReference type="Proteomes" id="UP001190700"/>
    </source>
</evidence>
<reference evidence="4 5" key="1">
    <citation type="journal article" date="2015" name="Genome Biol. Evol.">
        <title>Comparative Genomics of a Bacterivorous Green Alga Reveals Evolutionary Causalities and Consequences of Phago-Mixotrophic Mode of Nutrition.</title>
        <authorList>
            <person name="Burns J.A."/>
            <person name="Paasch A."/>
            <person name="Narechania A."/>
            <person name="Kim E."/>
        </authorList>
    </citation>
    <scope>NUCLEOTIDE SEQUENCE [LARGE SCALE GENOMIC DNA]</scope>
    <source>
        <strain evidence="4 5">PLY_AMNH</strain>
    </source>
</reference>
<dbReference type="SUPFAM" id="SSF52540">
    <property type="entry name" value="P-loop containing nucleoside triphosphate hydrolases"/>
    <property type="match status" value="1"/>
</dbReference>
<accession>A0AAE0GYX2</accession>
<dbReference type="InterPro" id="IPR027417">
    <property type="entry name" value="P-loop_NTPase"/>
</dbReference>
<dbReference type="GO" id="GO:0016887">
    <property type="term" value="F:ATP hydrolysis activity"/>
    <property type="evidence" value="ECO:0007669"/>
    <property type="project" value="InterPro"/>
</dbReference>
<gene>
    <name evidence="4" type="ORF">CYMTET_5568</name>
</gene>
<dbReference type="FunFam" id="1.10.8.60:FF:000002">
    <property type="entry name" value="ATP-dependent Clp protease ATP-binding subunit ClpX"/>
    <property type="match status" value="1"/>
</dbReference>
<dbReference type="GO" id="GO:0051603">
    <property type="term" value="P:proteolysis involved in protein catabolic process"/>
    <property type="evidence" value="ECO:0007669"/>
    <property type="project" value="TreeGrafter"/>
</dbReference>
<feature type="non-terminal residue" evidence="4">
    <location>
        <position position="1"/>
    </location>
</feature>
<evidence type="ECO:0000256" key="2">
    <source>
        <dbReference type="ARBA" id="ARBA00022840"/>
    </source>
</evidence>
<evidence type="ECO:0000313" key="4">
    <source>
        <dbReference type="EMBL" id="KAK3286897.1"/>
    </source>
</evidence>
<dbReference type="Gene3D" id="1.10.8.60">
    <property type="match status" value="1"/>
</dbReference>
<dbReference type="Pfam" id="PF07724">
    <property type="entry name" value="AAA_2"/>
    <property type="match status" value="1"/>
</dbReference>
<keyword evidence="5" id="KW-1185">Reference proteome</keyword>
<evidence type="ECO:0000256" key="1">
    <source>
        <dbReference type="ARBA" id="ARBA00022741"/>
    </source>
</evidence>
<dbReference type="Gene3D" id="3.40.50.300">
    <property type="entry name" value="P-loop containing nucleotide triphosphate hydrolases"/>
    <property type="match status" value="1"/>
</dbReference>
<dbReference type="GO" id="GO:0005759">
    <property type="term" value="C:mitochondrial matrix"/>
    <property type="evidence" value="ECO:0007669"/>
    <property type="project" value="TreeGrafter"/>
</dbReference>
<dbReference type="InterPro" id="IPR003959">
    <property type="entry name" value="ATPase_AAA_core"/>
</dbReference>
<sequence length="260" mass="27887">VSITRDVSGEGVQQALLKMLEGTVVNVPAKGGRKHPRGDVVQVDTKDILFICSGAFTGLEKVIEKRISTGQPGIGFGAQMRPAADQPTLAVDAAFATSMHRRVITADLVTYGLIPEFVGRFSVVATLDALSEDDLVQVLTTPKHSLRKQYGALFRMHGVTLHITADAYAAIARQAIKRNTGARGLRSILEKILLDSMYEVPDALPGEIEAVLLDGDSVGPEADGGTRLLRGDGALKLYLEEHEQKKAAMDPEAEMETAAL</sequence>
<protein>
    <recommendedName>
        <fullName evidence="3">Clp ATPase C-terminal domain-containing protein</fullName>
    </recommendedName>
</protein>
<dbReference type="PANTHER" id="PTHR48102">
    <property type="entry name" value="ATP-DEPENDENT CLP PROTEASE ATP-BINDING SUBUNIT CLPX-LIKE, MITOCHONDRIAL-RELATED"/>
    <property type="match status" value="1"/>
</dbReference>
<dbReference type="Pfam" id="PF10431">
    <property type="entry name" value="ClpB_D2-small"/>
    <property type="match status" value="1"/>
</dbReference>
<name>A0AAE0GYX2_9CHLO</name>
<dbReference type="InterPro" id="IPR050052">
    <property type="entry name" value="ATP-dep_Clp_protease_ClpX"/>
</dbReference>
<dbReference type="AlphaFoldDB" id="A0AAE0GYX2"/>
<organism evidence="4 5">
    <name type="scientific">Cymbomonas tetramitiformis</name>
    <dbReference type="NCBI Taxonomy" id="36881"/>
    <lineage>
        <taxon>Eukaryota</taxon>
        <taxon>Viridiplantae</taxon>
        <taxon>Chlorophyta</taxon>
        <taxon>Pyramimonadophyceae</taxon>
        <taxon>Pyramimonadales</taxon>
        <taxon>Pyramimonadaceae</taxon>
        <taxon>Cymbomonas</taxon>
    </lineage>
</organism>
<dbReference type="SMART" id="SM01086">
    <property type="entry name" value="ClpB_D2-small"/>
    <property type="match status" value="1"/>
</dbReference>
<dbReference type="GO" id="GO:0005524">
    <property type="term" value="F:ATP binding"/>
    <property type="evidence" value="ECO:0007669"/>
    <property type="project" value="UniProtKB-KW"/>
</dbReference>
<keyword evidence="1" id="KW-0547">Nucleotide-binding</keyword>
<dbReference type="EMBL" id="LGRX02001100">
    <property type="protein sequence ID" value="KAK3286897.1"/>
    <property type="molecule type" value="Genomic_DNA"/>
</dbReference>
<evidence type="ECO:0000259" key="3">
    <source>
        <dbReference type="SMART" id="SM01086"/>
    </source>
</evidence>